<reference evidence="2 3" key="1">
    <citation type="submission" date="2019-07" db="EMBL/GenBank/DDBJ databases">
        <title>Whole genome shotgun sequence of Reyranella soli NBRC 108950.</title>
        <authorList>
            <person name="Hosoyama A."/>
            <person name="Uohara A."/>
            <person name="Ohji S."/>
            <person name="Ichikawa N."/>
        </authorList>
    </citation>
    <scope>NUCLEOTIDE SEQUENCE [LARGE SCALE GENOMIC DNA]</scope>
    <source>
        <strain evidence="2 3">NBRC 108950</strain>
    </source>
</reference>
<dbReference type="EMBL" id="BKAJ01000166">
    <property type="protein sequence ID" value="GEP60489.1"/>
    <property type="molecule type" value="Genomic_DNA"/>
</dbReference>
<feature type="region of interest" description="Disordered" evidence="1">
    <location>
        <begin position="169"/>
        <end position="215"/>
    </location>
</feature>
<evidence type="ECO:0000313" key="3">
    <source>
        <dbReference type="Proteomes" id="UP000321058"/>
    </source>
</evidence>
<dbReference type="AlphaFoldDB" id="A0A512NNI1"/>
<keyword evidence="3" id="KW-1185">Reference proteome</keyword>
<gene>
    <name evidence="2" type="ORF">RSO01_76550</name>
</gene>
<name>A0A512NNI1_9HYPH</name>
<evidence type="ECO:0000256" key="1">
    <source>
        <dbReference type="SAM" id="MobiDB-lite"/>
    </source>
</evidence>
<comment type="caution">
    <text evidence="2">The sequence shown here is derived from an EMBL/GenBank/DDBJ whole genome shotgun (WGS) entry which is preliminary data.</text>
</comment>
<evidence type="ECO:0000313" key="2">
    <source>
        <dbReference type="EMBL" id="GEP60489.1"/>
    </source>
</evidence>
<protein>
    <submittedName>
        <fullName evidence="2">Uncharacterized protein</fullName>
    </submittedName>
</protein>
<dbReference type="RefSeq" id="WP_170303675.1">
    <property type="nucleotide sequence ID" value="NZ_BKAJ01000166.1"/>
</dbReference>
<sequence length="305" mass="32492">MAPDAPGDFEPEPYIGTRPPAPTRARLPAIPADPELLRYRHRLDQQLAAWRAARSETSLAPITAAQMPRSEWQVPRLWLAPTVACAVAALAGWWLASAPAARTGEELTQARQALQQEQDKVEKLGAALGAAWRELAARAVASVDKAAQDQERDALQQALQQSEAAAARFAQSLTQERERNRELQQQLAARHDPVAASTPAPVADTAKDNAPETPADPELLHLMARASLLLAQGDIAAARIVLERAAETGSASALFALAETFDPGVLAAWGALGTQGDVSRAGELYAKALVAGVAAAKERLAILRR</sequence>
<organism evidence="2 3">
    <name type="scientific">Reyranella soli</name>
    <dbReference type="NCBI Taxonomy" id="1230389"/>
    <lineage>
        <taxon>Bacteria</taxon>
        <taxon>Pseudomonadati</taxon>
        <taxon>Pseudomonadota</taxon>
        <taxon>Alphaproteobacteria</taxon>
        <taxon>Hyphomicrobiales</taxon>
        <taxon>Reyranellaceae</taxon>
        <taxon>Reyranella</taxon>
    </lineage>
</organism>
<dbReference type="Proteomes" id="UP000321058">
    <property type="component" value="Unassembled WGS sequence"/>
</dbReference>
<proteinExistence type="predicted"/>
<feature type="region of interest" description="Disordered" evidence="1">
    <location>
        <begin position="1"/>
        <end position="27"/>
    </location>
</feature>
<dbReference type="Gene3D" id="1.25.40.10">
    <property type="entry name" value="Tetratricopeptide repeat domain"/>
    <property type="match status" value="1"/>
</dbReference>
<accession>A0A512NNI1</accession>
<dbReference type="InterPro" id="IPR011990">
    <property type="entry name" value="TPR-like_helical_dom_sf"/>
</dbReference>
<dbReference type="SUPFAM" id="SSF81901">
    <property type="entry name" value="HCP-like"/>
    <property type="match status" value="1"/>
</dbReference>